<evidence type="ECO:0000313" key="3">
    <source>
        <dbReference type="Proteomes" id="UP000295493"/>
    </source>
</evidence>
<reference evidence="2 3" key="1">
    <citation type="submission" date="2019-03" db="EMBL/GenBank/DDBJ databases">
        <title>Genomic Encyclopedia of Type Strains, Phase IV (KMG-IV): sequencing the most valuable type-strain genomes for metagenomic binning, comparative biology and taxonomic classification.</title>
        <authorList>
            <person name="Goeker M."/>
        </authorList>
    </citation>
    <scope>NUCLEOTIDE SEQUENCE [LARGE SCALE GENOMIC DNA]</scope>
    <source>
        <strain evidence="2 3">DSM 25059</strain>
    </source>
</reference>
<dbReference type="RefSeq" id="WP_133496768.1">
    <property type="nucleotide sequence ID" value="NZ_BMLU01000013.1"/>
</dbReference>
<feature type="region of interest" description="Disordered" evidence="1">
    <location>
        <begin position="137"/>
        <end position="156"/>
    </location>
</feature>
<evidence type="ECO:0000256" key="1">
    <source>
        <dbReference type="SAM" id="MobiDB-lite"/>
    </source>
</evidence>
<dbReference type="AlphaFoldDB" id="A0A4R6FFA2"/>
<dbReference type="OrthoDB" id="7585160at2"/>
<protein>
    <submittedName>
        <fullName evidence="2">Uncharacterized protein</fullName>
    </submittedName>
</protein>
<organism evidence="2 3">
    <name type="scientific">Stakelama pacifica</name>
    <dbReference type="NCBI Taxonomy" id="517720"/>
    <lineage>
        <taxon>Bacteria</taxon>
        <taxon>Pseudomonadati</taxon>
        <taxon>Pseudomonadota</taxon>
        <taxon>Alphaproteobacteria</taxon>
        <taxon>Sphingomonadales</taxon>
        <taxon>Sphingomonadaceae</taxon>
        <taxon>Stakelama</taxon>
    </lineage>
</organism>
<evidence type="ECO:0000313" key="2">
    <source>
        <dbReference type="EMBL" id="TDN79055.1"/>
    </source>
</evidence>
<proteinExistence type="predicted"/>
<keyword evidence="3" id="KW-1185">Reference proteome</keyword>
<dbReference type="EMBL" id="SNWD01000014">
    <property type="protein sequence ID" value="TDN79055.1"/>
    <property type="molecule type" value="Genomic_DNA"/>
</dbReference>
<dbReference type="Proteomes" id="UP000295493">
    <property type="component" value="Unassembled WGS sequence"/>
</dbReference>
<sequence>MARLTRFEAGALGLSLLAAVILPLAILSFDSPDLSGAAAAGGKATPLRPDAVPEPLALYARPLFAPPPLAVDGIPPADAPVLIGIAGRIGSDAVAFVRGASGESRTLRPGEGMDGWQLVSLSADAAYFARGRDHVRVSVPSAPGDDGAETGSDPDQ</sequence>
<feature type="compositionally biased region" description="Acidic residues" evidence="1">
    <location>
        <begin position="146"/>
        <end position="156"/>
    </location>
</feature>
<name>A0A4R6FFA2_9SPHN</name>
<accession>A0A4R6FFA2</accession>
<gene>
    <name evidence="2" type="ORF">EV664_11491</name>
</gene>
<comment type="caution">
    <text evidence="2">The sequence shown here is derived from an EMBL/GenBank/DDBJ whole genome shotgun (WGS) entry which is preliminary data.</text>
</comment>